<dbReference type="AlphaFoldDB" id="A0A0K2TLX0"/>
<accession>A0A0K2TLX0</accession>
<proteinExistence type="predicted"/>
<dbReference type="EMBL" id="HACA01009538">
    <property type="protein sequence ID" value="CDW26899.1"/>
    <property type="molecule type" value="Transcribed_RNA"/>
</dbReference>
<sequence length="28" mass="3159">MTTKGLNIHTINRKGNKKVNRSCLKICS</sequence>
<organism evidence="1">
    <name type="scientific">Lepeophtheirus salmonis</name>
    <name type="common">Salmon louse</name>
    <name type="synonym">Caligus salmonis</name>
    <dbReference type="NCBI Taxonomy" id="72036"/>
    <lineage>
        <taxon>Eukaryota</taxon>
        <taxon>Metazoa</taxon>
        <taxon>Ecdysozoa</taxon>
        <taxon>Arthropoda</taxon>
        <taxon>Crustacea</taxon>
        <taxon>Multicrustacea</taxon>
        <taxon>Hexanauplia</taxon>
        <taxon>Copepoda</taxon>
        <taxon>Siphonostomatoida</taxon>
        <taxon>Caligidae</taxon>
        <taxon>Lepeophtheirus</taxon>
    </lineage>
</organism>
<protein>
    <submittedName>
        <fullName evidence="1">Uncharacterized protein</fullName>
    </submittedName>
</protein>
<reference evidence="1" key="1">
    <citation type="submission" date="2014-05" db="EMBL/GenBank/DDBJ databases">
        <authorList>
            <person name="Chronopoulou M."/>
        </authorList>
    </citation>
    <scope>NUCLEOTIDE SEQUENCE</scope>
    <source>
        <tissue evidence="1">Whole organism</tissue>
    </source>
</reference>
<name>A0A0K2TLX0_LEPSM</name>
<evidence type="ECO:0000313" key="1">
    <source>
        <dbReference type="EMBL" id="CDW26899.1"/>
    </source>
</evidence>